<dbReference type="PANTHER" id="PTHR23011:SF28">
    <property type="entry name" value="CYCLIC NUCLEOTIDE-BINDING DOMAIN CONTAINING PROTEIN"/>
    <property type="match status" value="1"/>
</dbReference>
<sequence length="177" mass="20660">MLKSILNPFRKSYNSEELNLFGFLQKVRLFERLSYEEMALFVPYLYLRQYKNEEAVFFRGDPSHALYIIKSGEIALNIDVKDKFEELSRIYPGDAFGDNTVIENATRIFTSVVVSDNAELYVIPQVNLLQIMNDNTVIRAKVMTSFAEIYNAYSANLVKSYRNHFGFFDLSLAYKRR</sequence>
<dbReference type="SUPFAM" id="SSF51206">
    <property type="entry name" value="cAMP-binding domain-like"/>
    <property type="match status" value="1"/>
</dbReference>
<dbReference type="CDD" id="cd00038">
    <property type="entry name" value="CAP_ED"/>
    <property type="match status" value="1"/>
</dbReference>
<keyword evidence="3" id="KW-1185">Reference proteome</keyword>
<dbReference type="Pfam" id="PF00027">
    <property type="entry name" value="cNMP_binding"/>
    <property type="match status" value="1"/>
</dbReference>
<protein>
    <submittedName>
        <fullName evidence="2">Cyclic nucleotide-binding domain-containing protein</fullName>
    </submittedName>
</protein>
<name>A0ABZ0IGU5_9BACT</name>
<evidence type="ECO:0000313" key="2">
    <source>
        <dbReference type="EMBL" id="WOK04248.1"/>
    </source>
</evidence>
<dbReference type="SMART" id="SM00100">
    <property type="entry name" value="cNMP"/>
    <property type="match status" value="1"/>
</dbReference>
<organism evidence="2 3">
    <name type="scientific">Imperialibacter roseus</name>
    <dbReference type="NCBI Taxonomy" id="1324217"/>
    <lineage>
        <taxon>Bacteria</taxon>
        <taxon>Pseudomonadati</taxon>
        <taxon>Bacteroidota</taxon>
        <taxon>Cytophagia</taxon>
        <taxon>Cytophagales</taxon>
        <taxon>Flammeovirgaceae</taxon>
        <taxon>Imperialibacter</taxon>
    </lineage>
</organism>
<dbReference type="Gene3D" id="2.60.120.10">
    <property type="entry name" value="Jelly Rolls"/>
    <property type="match status" value="1"/>
</dbReference>
<evidence type="ECO:0000313" key="3">
    <source>
        <dbReference type="Proteomes" id="UP001302349"/>
    </source>
</evidence>
<dbReference type="Proteomes" id="UP001302349">
    <property type="component" value="Chromosome"/>
</dbReference>
<feature type="domain" description="Cyclic nucleotide-binding" evidence="1">
    <location>
        <begin position="29"/>
        <end position="149"/>
    </location>
</feature>
<dbReference type="RefSeq" id="WP_317487063.1">
    <property type="nucleotide sequence ID" value="NZ_CP136051.1"/>
</dbReference>
<accession>A0ABZ0IGU5</accession>
<proteinExistence type="predicted"/>
<dbReference type="InterPro" id="IPR000595">
    <property type="entry name" value="cNMP-bd_dom"/>
</dbReference>
<reference evidence="2 3" key="1">
    <citation type="journal article" date="2023" name="Microbiol. Resour. Announc.">
        <title>Complete Genome Sequence of Imperialibacter roseus strain P4T.</title>
        <authorList>
            <person name="Tizabi D.R."/>
            <person name="Bachvaroff T."/>
            <person name="Hill R.T."/>
        </authorList>
    </citation>
    <scope>NUCLEOTIDE SEQUENCE [LARGE SCALE GENOMIC DNA]</scope>
    <source>
        <strain evidence="2 3">P4T</strain>
    </source>
</reference>
<evidence type="ECO:0000259" key="1">
    <source>
        <dbReference type="PROSITE" id="PS50042"/>
    </source>
</evidence>
<gene>
    <name evidence="2" type="ORF">RT717_14300</name>
</gene>
<dbReference type="EMBL" id="CP136051">
    <property type="protein sequence ID" value="WOK04248.1"/>
    <property type="molecule type" value="Genomic_DNA"/>
</dbReference>
<dbReference type="PANTHER" id="PTHR23011">
    <property type="entry name" value="CYCLIC NUCLEOTIDE-BINDING DOMAIN CONTAINING PROTEIN"/>
    <property type="match status" value="1"/>
</dbReference>
<dbReference type="InterPro" id="IPR018490">
    <property type="entry name" value="cNMP-bd_dom_sf"/>
</dbReference>
<dbReference type="PROSITE" id="PS50042">
    <property type="entry name" value="CNMP_BINDING_3"/>
    <property type="match status" value="1"/>
</dbReference>
<dbReference type="InterPro" id="IPR014710">
    <property type="entry name" value="RmlC-like_jellyroll"/>
</dbReference>